<dbReference type="InterPro" id="IPR033031">
    <property type="entry name" value="Scc2/Nipped-B"/>
</dbReference>
<keyword evidence="1" id="KW-0539">Nucleus</keyword>
<evidence type="ECO:0000256" key="2">
    <source>
        <dbReference type="SAM" id="MobiDB-lite"/>
    </source>
</evidence>
<evidence type="ECO:0000256" key="1">
    <source>
        <dbReference type="RuleBase" id="RU364107"/>
    </source>
</evidence>
<comment type="similarity">
    <text evidence="1">Belongs to the SCC2/Nipped-B family.</text>
</comment>
<dbReference type="EMBL" id="HBHL01003321">
    <property type="protein sequence ID" value="CAD9713234.1"/>
    <property type="molecule type" value="Transcribed_RNA"/>
</dbReference>
<dbReference type="GO" id="GO:0003682">
    <property type="term" value="F:chromatin binding"/>
    <property type="evidence" value="ECO:0007669"/>
    <property type="project" value="TreeGrafter"/>
</dbReference>
<evidence type="ECO:0000259" key="3">
    <source>
        <dbReference type="Pfam" id="PF12830"/>
    </source>
</evidence>
<dbReference type="GO" id="GO:0071169">
    <property type="term" value="P:establishment of protein localization to chromatin"/>
    <property type="evidence" value="ECO:0007669"/>
    <property type="project" value="TreeGrafter"/>
</dbReference>
<keyword evidence="1" id="KW-0677">Repeat</keyword>
<accession>A0A7S2WXN3</accession>
<dbReference type="AlphaFoldDB" id="A0A7S2WXN3"/>
<dbReference type="SUPFAM" id="SSF48371">
    <property type="entry name" value="ARM repeat"/>
    <property type="match status" value="1"/>
</dbReference>
<dbReference type="Pfam" id="PF12830">
    <property type="entry name" value="Nipped-B_C"/>
    <property type="match status" value="1"/>
</dbReference>
<protein>
    <recommendedName>
        <fullName evidence="1">Sister chromatid cohesion protein</fullName>
    </recommendedName>
</protein>
<evidence type="ECO:0000313" key="4">
    <source>
        <dbReference type="EMBL" id="CAD9713233.1"/>
    </source>
</evidence>
<reference evidence="4" key="1">
    <citation type="submission" date="2021-01" db="EMBL/GenBank/DDBJ databases">
        <authorList>
            <person name="Corre E."/>
            <person name="Pelletier E."/>
            <person name="Niang G."/>
            <person name="Scheremetjew M."/>
            <person name="Finn R."/>
            <person name="Kale V."/>
            <person name="Holt S."/>
            <person name="Cochrane G."/>
            <person name="Meng A."/>
            <person name="Brown T."/>
            <person name="Cohen L."/>
        </authorList>
    </citation>
    <scope>NUCLEOTIDE SEQUENCE</scope>
    <source>
        <strain evidence="4">CCMP1205</strain>
    </source>
</reference>
<comment type="subcellular location">
    <subcellularLocation>
        <location evidence="1">Nucleus</location>
    </subcellularLocation>
</comment>
<dbReference type="PANTHER" id="PTHR21704">
    <property type="entry name" value="NIPPED-B-LIKE PROTEIN DELANGIN SCC2-RELATED"/>
    <property type="match status" value="1"/>
</dbReference>
<gene>
    <name evidence="4" type="ORF">CPRI1469_LOCUS2082</name>
    <name evidence="5" type="ORF">CPRI1469_LOCUS2083</name>
</gene>
<sequence length="970" mass="107683">MGHMNSSVSLAIHRERAKNFDPVALEKICVYLSCTQTTVASRFGNFFDRLLDLCMSDIQEIFTTKSDNASSVGTTASSVQVRSKAMKVLADLCELDDGSLGLAQDPKVRACFDACIQDTSVSVREAAVDLISRFSSRSQELAMDYFDLIVHACGDPGTSVQKQAVKTLWETCAIPATFGRRIEAAASTAIRVSAMEDSVKVRTVKILRNFWFLTPRSLAEESLTEHFCETVWTIFEEQKRSRVSKNGLIVPFTRDHPVVHMLECIFNASTLDCSGQMKMNATEKASTLKSGRAFCRQLVDSVLHAEASALSEEEKSERILKYMVSLHALLVAEPKLCAGGNNQHYYIECLMPHLLYNQCNAGETHADGPPAKDVKRPNAEKLTCVLSIISSNILVIDVLGEQVCSTLTQNLQKLIASHDYLSVVAKACELLCRICSFSSATSEFIMKLTSSILDRLEEHISANQGQRSSTFLRRRLFVLGHLWRNYASSMESNPTSFQPILMRTIDAMISLLVEHNEKGETVVKSTTHNSISIEALRALGMVIYGHSKTALMEKVIQVYEVCLKTDAEPSLQVCALRGLTEMIKKEESTMLEKQQAQLKQQSKGSKHRASNSLDAVCGEGEVSIAGSVLRYFWEKSILPLALHVRGLEDNHHLGVPGLVELNSPLKLASMEIFDSVLRQGLVAPWTAVPSLVALCAFPNDMVHQQACRILRTYILEKRVDFFESKLIDAVAALQEQALLCGIRMGQDAAPDPNLMMSGIGKLYAMLRDRKQTRVAFLRSLLRSFTTKGIDLRKLEVSAMILIGLPYTLLEEPLQVVHSCISTVDQEATYVESNLELMQGCAEDIKAGRPVPIDLGAVGKKAGCLTLLLEVKNILRKAFNVTDNQLANYSERQKATRAMKVKGQQVNLQDFSGVTTSETSHAWIAQCKEFKKALKREGMREGARERERPSPVQKSEEVQEPVVPKRRKLFG</sequence>
<dbReference type="GO" id="GO:0034087">
    <property type="term" value="P:establishment of mitotic sister chromatid cohesion"/>
    <property type="evidence" value="ECO:0007669"/>
    <property type="project" value="TreeGrafter"/>
</dbReference>
<feature type="region of interest" description="Disordered" evidence="2">
    <location>
        <begin position="934"/>
        <end position="970"/>
    </location>
</feature>
<dbReference type="InterPro" id="IPR016024">
    <property type="entry name" value="ARM-type_fold"/>
</dbReference>
<dbReference type="EMBL" id="HBHL01003320">
    <property type="protein sequence ID" value="CAD9713233.1"/>
    <property type="molecule type" value="Transcribed_RNA"/>
</dbReference>
<dbReference type="Gene3D" id="1.25.10.10">
    <property type="entry name" value="Leucine-rich Repeat Variant"/>
    <property type="match status" value="2"/>
</dbReference>
<dbReference type="GO" id="GO:0010468">
    <property type="term" value="P:regulation of gene expression"/>
    <property type="evidence" value="ECO:0007669"/>
    <property type="project" value="InterPro"/>
</dbReference>
<dbReference type="InterPro" id="IPR024986">
    <property type="entry name" value="Nipped-B_C"/>
</dbReference>
<evidence type="ECO:0000313" key="5">
    <source>
        <dbReference type="EMBL" id="CAD9713234.1"/>
    </source>
</evidence>
<name>A0A7S2WXN3_9CHLO</name>
<dbReference type="InterPro" id="IPR011989">
    <property type="entry name" value="ARM-like"/>
</dbReference>
<feature type="compositionally biased region" description="Basic and acidic residues" evidence="2">
    <location>
        <begin position="934"/>
        <end position="956"/>
    </location>
</feature>
<feature type="domain" description="Sister chromatid cohesion C-terminal" evidence="3">
    <location>
        <begin position="662"/>
        <end position="819"/>
    </location>
</feature>
<proteinExistence type="inferred from homology"/>
<dbReference type="GO" id="GO:0140588">
    <property type="term" value="P:chromatin looping"/>
    <property type="evidence" value="ECO:0007669"/>
    <property type="project" value="InterPro"/>
</dbReference>
<dbReference type="GO" id="GO:0061775">
    <property type="term" value="F:cohesin loader activity"/>
    <property type="evidence" value="ECO:0007669"/>
    <property type="project" value="InterPro"/>
</dbReference>
<organism evidence="4">
    <name type="scientific">Chloropicon primus</name>
    <dbReference type="NCBI Taxonomy" id="1764295"/>
    <lineage>
        <taxon>Eukaryota</taxon>
        <taxon>Viridiplantae</taxon>
        <taxon>Chlorophyta</taxon>
        <taxon>Chloropicophyceae</taxon>
        <taxon>Chloropicales</taxon>
        <taxon>Chloropicaceae</taxon>
        <taxon>Chloropicon</taxon>
    </lineage>
</organism>
<keyword evidence="1" id="KW-0131">Cell cycle</keyword>
<dbReference type="GO" id="GO:1990414">
    <property type="term" value="P:replication-born double-strand break repair via sister chromatid exchange"/>
    <property type="evidence" value="ECO:0007669"/>
    <property type="project" value="TreeGrafter"/>
</dbReference>
<dbReference type="GO" id="GO:0090694">
    <property type="term" value="C:Scc2-Scc4 cohesin loading complex"/>
    <property type="evidence" value="ECO:0007669"/>
    <property type="project" value="TreeGrafter"/>
</dbReference>
<dbReference type="PANTHER" id="PTHR21704:SF18">
    <property type="entry name" value="NIPPED-B-LIKE PROTEIN"/>
    <property type="match status" value="1"/>
</dbReference>